<protein>
    <submittedName>
        <fullName evidence="1">Uncharacterized protein</fullName>
    </submittedName>
</protein>
<evidence type="ECO:0000313" key="2">
    <source>
        <dbReference type="Proteomes" id="UP000004525"/>
    </source>
</evidence>
<dbReference type="Proteomes" id="UP000004525">
    <property type="component" value="Unassembled WGS sequence"/>
</dbReference>
<gene>
    <name evidence="1" type="ORF">HMPREF0539_2932</name>
</gene>
<dbReference type="EMBL" id="ACIZ01000116">
    <property type="protein sequence ID" value="EEN78925.1"/>
    <property type="molecule type" value="Genomic_DNA"/>
</dbReference>
<name>C2K197_LACRM</name>
<sequence>MLFVYSDHVSEFFTKTPANKSAEFWKLIYGLKKYSTIALPFWS</sequence>
<proteinExistence type="predicted"/>
<dbReference type="AlphaFoldDB" id="C2K197"/>
<accession>C2K197</accession>
<comment type="caution">
    <text evidence="1">The sequence shown here is derived from an EMBL/GenBank/DDBJ whole genome shotgun (WGS) entry which is preliminary data.</text>
</comment>
<reference evidence="1" key="1">
    <citation type="submission" date="2009-01" db="EMBL/GenBank/DDBJ databases">
        <authorList>
            <person name="Qin X."/>
            <person name="Bachman B."/>
            <person name="Battles P."/>
            <person name="Bell A."/>
            <person name="Bess C."/>
            <person name="Bickham C."/>
            <person name="Chaboub L."/>
            <person name="Chen D."/>
            <person name="Coyle M."/>
            <person name="Deiros D.R."/>
            <person name="Dinh H."/>
            <person name="Forbes L."/>
            <person name="Fowler G."/>
            <person name="Francisco L."/>
            <person name="Fu Q."/>
            <person name="Gubbala S."/>
            <person name="Hale W."/>
            <person name="Han Y."/>
            <person name="Hemphill L."/>
            <person name="Highlander S.K."/>
            <person name="Hirani K."/>
            <person name="Hogues M."/>
            <person name="Jackson L."/>
            <person name="Jakkamsetti A."/>
            <person name="Javaid M."/>
            <person name="Jiang H."/>
            <person name="Korchina V."/>
            <person name="Kovar C."/>
            <person name="Lara F."/>
            <person name="Lee S."/>
            <person name="Mata R."/>
            <person name="Mathew T."/>
            <person name="Moen C."/>
            <person name="Morales K."/>
            <person name="Munidasa M."/>
            <person name="Nazareth L."/>
            <person name="Ngo R."/>
            <person name="Nguyen L."/>
            <person name="Okwuonu G."/>
            <person name="Ongeri F."/>
            <person name="Patil S."/>
            <person name="Petrosino J."/>
            <person name="Pham C."/>
            <person name="Pham P."/>
            <person name="Pu L.-L."/>
            <person name="Puazo M."/>
            <person name="Raj R."/>
            <person name="Reid J."/>
            <person name="Rouhana J."/>
            <person name="Saada N."/>
            <person name="Shang Y."/>
            <person name="Simmons D."/>
            <person name="Thornton R."/>
            <person name="Warren J."/>
            <person name="Weissenberger G."/>
            <person name="Zhang J."/>
            <person name="Zhang L."/>
            <person name="Zhou C."/>
            <person name="Zhu D."/>
            <person name="Muzny D."/>
            <person name="Worley K."/>
            <person name="Gibbs R."/>
        </authorList>
    </citation>
    <scope>NUCLEOTIDE SEQUENCE [LARGE SCALE GENOMIC DNA]</scope>
    <source>
        <strain evidence="1">LMS2-1</strain>
    </source>
</reference>
<evidence type="ECO:0000313" key="1">
    <source>
        <dbReference type="EMBL" id="EEN78925.1"/>
    </source>
</evidence>
<keyword evidence="2" id="KW-1185">Reference proteome</keyword>
<dbReference type="HOGENOM" id="CLU_3235328_0_0_9"/>
<organism evidence="1 2">
    <name type="scientific">Lacticaseibacillus rhamnosus (strain LMS2-1)</name>
    <dbReference type="NCBI Taxonomy" id="525361"/>
    <lineage>
        <taxon>Bacteria</taxon>
        <taxon>Bacillati</taxon>
        <taxon>Bacillota</taxon>
        <taxon>Bacilli</taxon>
        <taxon>Lactobacillales</taxon>
        <taxon>Lactobacillaceae</taxon>
        <taxon>Lacticaseibacillus</taxon>
    </lineage>
</organism>